<sequence>MRSLIKGVLELAKEPSRLFVEEVHSVLVDIISASAIATPGLGRYQRDAWLFIMMSHDPCVCMIPTLPGLNLLFLLVIAE</sequence>
<proteinExistence type="predicted"/>
<name>A0ACC0Y018_9ROSI</name>
<evidence type="ECO:0000313" key="1">
    <source>
        <dbReference type="EMBL" id="KAJ0026320.1"/>
    </source>
</evidence>
<keyword evidence="2" id="KW-1185">Reference proteome</keyword>
<organism evidence="1 2">
    <name type="scientific">Pistacia integerrima</name>
    <dbReference type="NCBI Taxonomy" id="434235"/>
    <lineage>
        <taxon>Eukaryota</taxon>
        <taxon>Viridiplantae</taxon>
        <taxon>Streptophyta</taxon>
        <taxon>Embryophyta</taxon>
        <taxon>Tracheophyta</taxon>
        <taxon>Spermatophyta</taxon>
        <taxon>Magnoliopsida</taxon>
        <taxon>eudicotyledons</taxon>
        <taxon>Gunneridae</taxon>
        <taxon>Pentapetalae</taxon>
        <taxon>rosids</taxon>
        <taxon>malvids</taxon>
        <taxon>Sapindales</taxon>
        <taxon>Anacardiaceae</taxon>
        <taxon>Pistacia</taxon>
    </lineage>
</organism>
<reference evidence="2" key="1">
    <citation type="journal article" date="2023" name="G3 (Bethesda)">
        <title>Genome assembly and association tests identify interacting loci associated with vigor, precocity, and sex in interspecific pistachio rootstocks.</title>
        <authorList>
            <person name="Palmer W."/>
            <person name="Jacygrad E."/>
            <person name="Sagayaradj S."/>
            <person name="Cavanaugh K."/>
            <person name="Han R."/>
            <person name="Bertier L."/>
            <person name="Beede B."/>
            <person name="Kafkas S."/>
            <person name="Golino D."/>
            <person name="Preece J."/>
            <person name="Michelmore R."/>
        </authorList>
    </citation>
    <scope>NUCLEOTIDE SEQUENCE [LARGE SCALE GENOMIC DNA]</scope>
</reference>
<dbReference type="Proteomes" id="UP001163603">
    <property type="component" value="Chromosome 10"/>
</dbReference>
<gene>
    <name evidence="1" type="ORF">Pint_07090</name>
</gene>
<protein>
    <submittedName>
        <fullName evidence="1">Uncharacterized protein</fullName>
    </submittedName>
</protein>
<evidence type="ECO:0000313" key="2">
    <source>
        <dbReference type="Proteomes" id="UP001163603"/>
    </source>
</evidence>
<comment type="caution">
    <text evidence="1">The sequence shown here is derived from an EMBL/GenBank/DDBJ whole genome shotgun (WGS) entry which is preliminary data.</text>
</comment>
<accession>A0ACC0Y018</accession>
<dbReference type="EMBL" id="CM047745">
    <property type="protein sequence ID" value="KAJ0026320.1"/>
    <property type="molecule type" value="Genomic_DNA"/>
</dbReference>